<proteinExistence type="predicted"/>
<gene>
    <name evidence="3" type="ORF">GCM10009767_07830</name>
</gene>
<keyword evidence="4" id="KW-1185">Reference proteome</keyword>
<feature type="region of interest" description="Disordered" evidence="1">
    <location>
        <begin position="47"/>
        <end position="68"/>
    </location>
</feature>
<sequence length="68" mass="7444">MQLRNIGILGYAVVFPLATGLLALLFHRCDTARQFLVPMQRPLPSATPDSLLAAPPLRPYAPTVRSDN</sequence>
<protein>
    <submittedName>
        <fullName evidence="3">Uncharacterized protein</fullName>
    </submittedName>
</protein>
<dbReference type="Proteomes" id="UP001501204">
    <property type="component" value="Unassembled WGS sequence"/>
</dbReference>
<comment type="caution">
    <text evidence="3">The sequence shown here is derived from an EMBL/GenBank/DDBJ whole genome shotgun (WGS) entry which is preliminary data.</text>
</comment>
<keyword evidence="2" id="KW-1133">Transmembrane helix</keyword>
<feature type="transmembrane region" description="Helical" evidence="2">
    <location>
        <begin position="6"/>
        <end position="26"/>
    </location>
</feature>
<organism evidence="3 4">
    <name type="scientific">Kocuria aegyptia</name>
    <dbReference type="NCBI Taxonomy" id="330943"/>
    <lineage>
        <taxon>Bacteria</taxon>
        <taxon>Bacillati</taxon>
        <taxon>Actinomycetota</taxon>
        <taxon>Actinomycetes</taxon>
        <taxon>Micrococcales</taxon>
        <taxon>Micrococcaceae</taxon>
        <taxon>Kocuria</taxon>
    </lineage>
</organism>
<accession>A0ABP4WCC1</accession>
<evidence type="ECO:0000313" key="3">
    <source>
        <dbReference type="EMBL" id="GAA1751267.1"/>
    </source>
</evidence>
<reference evidence="4" key="1">
    <citation type="journal article" date="2019" name="Int. J. Syst. Evol. Microbiol.">
        <title>The Global Catalogue of Microorganisms (GCM) 10K type strain sequencing project: providing services to taxonomists for standard genome sequencing and annotation.</title>
        <authorList>
            <consortium name="The Broad Institute Genomics Platform"/>
            <consortium name="The Broad Institute Genome Sequencing Center for Infectious Disease"/>
            <person name="Wu L."/>
            <person name="Ma J."/>
        </authorList>
    </citation>
    <scope>NUCLEOTIDE SEQUENCE [LARGE SCALE GENOMIC DNA]</scope>
    <source>
        <strain evidence="4">JCM 14735</strain>
    </source>
</reference>
<name>A0ABP4WCC1_9MICC</name>
<evidence type="ECO:0000256" key="2">
    <source>
        <dbReference type="SAM" id="Phobius"/>
    </source>
</evidence>
<evidence type="ECO:0000313" key="4">
    <source>
        <dbReference type="Proteomes" id="UP001501204"/>
    </source>
</evidence>
<keyword evidence="2" id="KW-0812">Transmembrane</keyword>
<dbReference type="EMBL" id="BAAAOA010000010">
    <property type="protein sequence ID" value="GAA1751267.1"/>
    <property type="molecule type" value="Genomic_DNA"/>
</dbReference>
<evidence type="ECO:0000256" key="1">
    <source>
        <dbReference type="SAM" id="MobiDB-lite"/>
    </source>
</evidence>
<keyword evidence="2" id="KW-0472">Membrane</keyword>